<sequence length="146" mass="15946">MGARGATCQEPGRGGGVRPQVDADGYQEVVSRSTRRRLGRDASVAAAVPPRRSRIPPEFEGKCLNCLSTGHRVATCKLLRRCVRFHGFRHLARDCKRPRSPPVRGLPRWMRLHVDSCVLPSVYAAGFSGGESHTFAAATQPGRKQG</sequence>
<organism evidence="2 3">
    <name type="scientific">Panicum miliaceum</name>
    <name type="common">Proso millet</name>
    <name type="synonym">Broomcorn millet</name>
    <dbReference type="NCBI Taxonomy" id="4540"/>
    <lineage>
        <taxon>Eukaryota</taxon>
        <taxon>Viridiplantae</taxon>
        <taxon>Streptophyta</taxon>
        <taxon>Embryophyta</taxon>
        <taxon>Tracheophyta</taxon>
        <taxon>Spermatophyta</taxon>
        <taxon>Magnoliopsida</taxon>
        <taxon>Liliopsida</taxon>
        <taxon>Poales</taxon>
        <taxon>Poaceae</taxon>
        <taxon>PACMAD clade</taxon>
        <taxon>Panicoideae</taxon>
        <taxon>Panicodae</taxon>
        <taxon>Paniceae</taxon>
        <taxon>Panicinae</taxon>
        <taxon>Panicum</taxon>
        <taxon>Panicum sect. Panicum</taxon>
    </lineage>
</organism>
<comment type="caution">
    <text evidence="2">The sequence shown here is derived from an EMBL/GenBank/DDBJ whole genome shotgun (WGS) entry which is preliminary data.</text>
</comment>
<dbReference type="AlphaFoldDB" id="A0A3L6PT46"/>
<dbReference type="EMBL" id="PQIB02000015">
    <property type="protein sequence ID" value="RLM64898.1"/>
    <property type="molecule type" value="Genomic_DNA"/>
</dbReference>
<keyword evidence="3" id="KW-1185">Reference proteome</keyword>
<feature type="region of interest" description="Disordered" evidence="1">
    <location>
        <begin position="1"/>
        <end position="32"/>
    </location>
</feature>
<dbReference type="SUPFAM" id="SSF57756">
    <property type="entry name" value="Retrovirus zinc finger-like domains"/>
    <property type="match status" value="1"/>
</dbReference>
<name>A0A3L6PT46_PANMI</name>
<evidence type="ECO:0000313" key="2">
    <source>
        <dbReference type="EMBL" id="RLM64898.1"/>
    </source>
</evidence>
<dbReference type="GO" id="GO:0008270">
    <property type="term" value="F:zinc ion binding"/>
    <property type="evidence" value="ECO:0007669"/>
    <property type="project" value="InterPro"/>
</dbReference>
<dbReference type="GO" id="GO:0003676">
    <property type="term" value="F:nucleic acid binding"/>
    <property type="evidence" value="ECO:0007669"/>
    <property type="project" value="InterPro"/>
</dbReference>
<gene>
    <name evidence="2" type="ORF">C2845_PM16G04610</name>
</gene>
<dbReference type="InterPro" id="IPR036875">
    <property type="entry name" value="Znf_CCHC_sf"/>
</dbReference>
<dbReference type="Gene3D" id="4.10.60.10">
    <property type="entry name" value="Zinc finger, CCHC-type"/>
    <property type="match status" value="1"/>
</dbReference>
<protein>
    <submittedName>
        <fullName evidence="2">Uncharacterized protein</fullName>
    </submittedName>
</protein>
<accession>A0A3L6PT46</accession>
<evidence type="ECO:0000256" key="1">
    <source>
        <dbReference type="SAM" id="MobiDB-lite"/>
    </source>
</evidence>
<reference evidence="3" key="1">
    <citation type="journal article" date="2019" name="Nat. Commun.">
        <title>The genome of broomcorn millet.</title>
        <authorList>
            <person name="Zou C."/>
            <person name="Miki D."/>
            <person name="Li D."/>
            <person name="Tang Q."/>
            <person name="Xiao L."/>
            <person name="Rajput S."/>
            <person name="Deng P."/>
            <person name="Jia W."/>
            <person name="Huang R."/>
            <person name="Zhang M."/>
            <person name="Sun Y."/>
            <person name="Hu J."/>
            <person name="Fu X."/>
            <person name="Schnable P.S."/>
            <person name="Li F."/>
            <person name="Zhang H."/>
            <person name="Feng B."/>
            <person name="Zhu X."/>
            <person name="Liu R."/>
            <person name="Schnable J.C."/>
            <person name="Zhu J.-K."/>
            <person name="Zhang H."/>
        </authorList>
    </citation>
    <scope>NUCLEOTIDE SEQUENCE [LARGE SCALE GENOMIC DNA]</scope>
</reference>
<dbReference type="Proteomes" id="UP000275267">
    <property type="component" value="Unassembled WGS sequence"/>
</dbReference>
<evidence type="ECO:0000313" key="3">
    <source>
        <dbReference type="Proteomes" id="UP000275267"/>
    </source>
</evidence>
<proteinExistence type="predicted"/>
<dbReference type="STRING" id="4540.A0A3L6PT46"/>